<sequence length="54" mass="5629">GRQIKSRIMSTPAGNDTTTSSSTSTSTTSTTTLSTSVYRNDTINNCGSDTDYSG</sequence>
<comment type="caution">
    <text evidence="2">The sequence shown here is derived from an EMBL/GenBank/DDBJ whole genome shotgun (WGS) entry which is preliminary data.</text>
</comment>
<dbReference type="EMBL" id="CAJVCH010533379">
    <property type="protein sequence ID" value="CAG7824583.1"/>
    <property type="molecule type" value="Genomic_DNA"/>
</dbReference>
<feature type="compositionally biased region" description="Low complexity" evidence="1">
    <location>
        <begin position="17"/>
        <end position="32"/>
    </location>
</feature>
<reference evidence="2" key="1">
    <citation type="submission" date="2021-06" db="EMBL/GenBank/DDBJ databases">
        <authorList>
            <person name="Hodson N. C."/>
            <person name="Mongue J. A."/>
            <person name="Jaron S. K."/>
        </authorList>
    </citation>
    <scope>NUCLEOTIDE SEQUENCE</scope>
</reference>
<dbReference type="AlphaFoldDB" id="A0A8J2L3Y8"/>
<proteinExistence type="predicted"/>
<name>A0A8J2L3Y8_9HEXA</name>
<evidence type="ECO:0000313" key="2">
    <source>
        <dbReference type="EMBL" id="CAG7824583.1"/>
    </source>
</evidence>
<keyword evidence="3" id="KW-1185">Reference proteome</keyword>
<feature type="non-terminal residue" evidence="2">
    <location>
        <position position="1"/>
    </location>
</feature>
<feature type="region of interest" description="Disordered" evidence="1">
    <location>
        <begin position="1"/>
        <end position="32"/>
    </location>
</feature>
<gene>
    <name evidence="2" type="ORF">AFUS01_LOCUS34732</name>
</gene>
<accession>A0A8J2L3Y8</accession>
<dbReference type="Proteomes" id="UP000708208">
    <property type="component" value="Unassembled WGS sequence"/>
</dbReference>
<evidence type="ECO:0000256" key="1">
    <source>
        <dbReference type="SAM" id="MobiDB-lite"/>
    </source>
</evidence>
<protein>
    <submittedName>
        <fullName evidence="2">Uncharacterized protein</fullName>
    </submittedName>
</protein>
<evidence type="ECO:0000313" key="3">
    <source>
        <dbReference type="Proteomes" id="UP000708208"/>
    </source>
</evidence>
<organism evidence="2 3">
    <name type="scientific">Allacma fusca</name>
    <dbReference type="NCBI Taxonomy" id="39272"/>
    <lineage>
        <taxon>Eukaryota</taxon>
        <taxon>Metazoa</taxon>
        <taxon>Ecdysozoa</taxon>
        <taxon>Arthropoda</taxon>
        <taxon>Hexapoda</taxon>
        <taxon>Collembola</taxon>
        <taxon>Symphypleona</taxon>
        <taxon>Sminthuridae</taxon>
        <taxon>Allacma</taxon>
    </lineage>
</organism>